<keyword evidence="2" id="KW-0479">Metal-binding</keyword>
<dbReference type="PANTHER" id="PTHR34820">
    <property type="entry name" value="INNER MEMBRANE PROTEIN YEBZ"/>
    <property type="match status" value="1"/>
</dbReference>
<proteinExistence type="predicted"/>
<keyword evidence="3 7" id="KW-0732">Signal</keyword>
<keyword evidence="4" id="KW-0186">Copper</keyword>
<feature type="region of interest" description="Disordered" evidence="5">
    <location>
        <begin position="143"/>
        <end position="216"/>
    </location>
</feature>
<evidence type="ECO:0000256" key="2">
    <source>
        <dbReference type="ARBA" id="ARBA00022723"/>
    </source>
</evidence>
<keyword evidence="6" id="KW-0472">Membrane</keyword>
<evidence type="ECO:0000256" key="5">
    <source>
        <dbReference type="SAM" id="MobiDB-lite"/>
    </source>
</evidence>
<dbReference type="InterPro" id="IPR032694">
    <property type="entry name" value="CopC/D"/>
</dbReference>
<protein>
    <submittedName>
        <fullName evidence="9">Copper resistance protein CopC</fullName>
    </submittedName>
</protein>
<dbReference type="EMBL" id="CP099489">
    <property type="protein sequence ID" value="USQ81446.1"/>
    <property type="molecule type" value="Genomic_DNA"/>
</dbReference>
<evidence type="ECO:0000256" key="3">
    <source>
        <dbReference type="ARBA" id="ARBA00022729"/>
    </source>
</evidence>
<dbReference type="SUPFAM" id="SSF81296">
    <property type="entry name" value="E set domains"/>
    <property type="match status" value="1"/>
</dbReference>
<dbReference type="Gene3D" id="2.60.40.1220">
    <property type="match status" value="1"/>
</dbReference>
<feature type="domain" description="CopC" evidence="8">
    <location>
        <begin position="43"/>
        <end position="136"/>
    </location>
</feature>
<keyword evidence="6" id="KW-1133">Transmembrane helix</keyword>
<keyword evidence="10" id="KW-1185">Reference proteome</keyword>
<dbReference type="Pfam" id="PF04234">
    <property type="entry name" value="CopC"/>
    <property type="match status" value="1"/>
</dbReference>
<evidence type="ECO:0000313" key="10">
    <source>
        <dbReference type="Proteomes" id="UP001056455"/>
    </source>
</evidence>
<keyword evidence="6" id="KW-0812">Transmembrane</keyword>
<evidence type="ECO:0000256" key="6">
    <source>
        <dbReference type="SAM" id="Phobius"/>
    </source>
</evidence>
<sequence length="245" mass="24948">MHTTFRRAATRPAPSTPHLIWRALAALLMSTVLIGTGSAAHAHDTLTDSSPAEGETLTEPLTQVQLTFSAEVLELGAAAVVTDSDGATWETGELAVDGTGVTVPLAEALPSGSYEVSWRVTSSDGHPISGVIPFTVDAPAAETTEPAPADATPSTAPADSAPTTVEESSEATESTEQPEPTTEEAAPTTAEAAPTTASEPAQDSGANETESDDGGVPWTPIVIGLVVLLAALGVFAVVRRRGADQ</sequence>
<dbReference type="InterPro" id="IPR014755">
    <property type="entry name" value="Cu-Rt/internalin_Ig-like"/>
</dbReference>
<feature type="signal peptide" evidence="7">
    <location>
        <begin position="1"/>
        <end position="42"/>
    </location>
</feature>
<dbReference type="PANTHER" id="PTHR34820:SF4">
    <property type="entry name" value="INNER MEMBRANE PROTEIN YEBZ"/>
    <property type="match status" value="1"/>
</dbReference>
<evidence type="ECO:0000256" key="7">
    <source>
        <dbReference type="SAM" id="SignalP"/>
    </source>
</evidence>
<evidence type="ECO:0000256" key="1">
    <source>
        <dbReference type="ARBA" id="ARBA00004196"/>
    </source>
</evidence>
<reference evidence="9" key="1">
    <citation type="submission" date="2022-06" db="EMBL/GenBank/DDBJ databases">
        <title>Ornithinimicrobium HY1793.</title>
        <authorList>
            <person name="Huang Y."/>
        </authorList>
    </citation>
    <scope>NUCLEOTIDE SEQUENCE</scope>
    <source>
        <strain evidence="9">HY1793</strain>
    </source>
</reference>
<evidence type="ECO:0000313" key="9">
    <source>
        <dbReference type="EMBL" id="USQ81446.1"/>
    </source>
</evidence>
<dbReference type="RefSeq" id="WP_252594939.1">
    <property type="nucleotide sequence ID" value="NZ_CP099489.1"/>
</dbReference>
<comment type="subcellular location">
    <subcellularLocation>
        <location evidence="1">Cell envelope</location>
    </subcellularLocation>
</comment>
<dbReference type="InterPro" id="IPR014756">
    <property type="entry name" value="Ig_E-set"/>
</dbReference>
<accession>A0ABY4YXE1</accession>
<feature type="transmembrane region" description="Helical" evidence="6">
    <location>
        <begin position="218"/>
        <end position="238"/>
    </location>
</feature>
<evidence type="ECO:0000256" key="4">
    <source>
        <dbReference type="ARBA" id="ARBA00023008"/>
    </source>
</evidence>
<feature type="chain" id="PRO_5046288996" evidence="7">
    <location>
        <begin position="43"/>
        <end position="245"/>
    </location>
</feature>
<name>A0ABY4YXE1_9MICO</name>
<organism evidence="9 10">
    <name type="scientific">Ornithinimicrobium faecis</name>
    <dbReference type="NCBI Taxonomy" id="2934158"/>
    <lineage>
        <taxon>Bacteria</taxon>
        <taxon>Bacillati</taxon>
        <taxon>Actinomycetota</taxon>
        <taxon>Actinomycetes</taxon>
        <taxon>Micrococcales</taxon>
        <taxon>Ornithinimicrobiaceae</taxon>
        <taxon>Ornithinimicrobium</taxon>
    </lineage>
</organism>
<dbReference type="Proteomes" id="UP001056455">
    <property type="component" value="Chromosome"/>
</dbReference>
<evidence type="ECO:0000259" key="8">
    <source>
        <dbReference type="Pfam" id="PF04234"/>
    </source>
</evidence>
<gene>
    <name evidence="9" type="ORF">NF556_07290</name>
</gene>
<dbReference type="InterPro" id="IPR007348">
    <property type="entry name" value="CopC_dom"/>
</dbReference>
<feature type="compositionally biased region" description="Low complexity" evidence="5">
    <location>
        <begin position="143"/>
        <end position="201"/>
    </location>
</feature>